<keyword evidence="2" id="KW-1185">Reference proteome</keyword>
<protein>
    <submittedName>
        <fullName evidence="1">Uncharacterized protein</fullName>
    </submittedName>
</protein>
<accession>A0A085LVW4</accession>
<evidence type="ECO:0000313" key="1">
    <source>
        <dbReference type="EMBL" id="KFD49110.1"/>
    </source>
</evidence>
<dbReference type="AlphaFoldDB" id="A0A085LVW4"/>
<organism evidence="1 2">
    <name type="scientific">Trichuris suis</name>
    <name type="common">pig whipworm</name>
    <dbReference type="NCBI Taxonomy" id="68888"/>
    <lineage>
        <taxon>Eukaryota</taxon>
        <taxon>Metazoa</taxon>
        <taxon>Ecdysozoa</taxon>
        <taxon>Nematoda</taxon>
        <taxon>Enoplea</taxon>
        <taxon>Dorylaimia</taxon>
        <taxon>Trichinellida</taxon>
        <taxon>Trichuridae</taxon>
        <taxon>Trichuris</taxon>
    </lineage>
</organism>
<name>A0A085LVW4_9BILA</name>
<feature type="non-terminal residue" evidence="1">
    <location>
        <position position="61"/>
    </location>
</feature>
<gene>
    <name evidence="1" type="ORF">M513_10052</name>
</gene>
<reference evidence="1 2" key="1">
    <citation type="journal article" date="2014" name="Nat. Genet.">
        <title>Genome and transcriptome of the porcine whipworm Trichuris suis.</title>
        <authorList>
            <person name="Jex A.R."/>
            <person name="Nejsum P."/>
            <person name="Schwarz E.M."/>
            <person name="Hu L."/>
            <person name="Young N.D."/>
            <person name="Hall R.S."/>
            <person name="Korhonen P.K."/>
            <person name="Liao S."/>
            <person name="Thamsborg S."/>
            <person name="Xia J."/>
            <person name="Xu P."/>
            <person name="Wang S."/>
            <person name="Scheerlinck J.P."/>
            <person name="Hofmann A."/>
            <person name="Sternberg P.W."/>
            <person name="Wang J."/>
            <person name="Gasser R.B."/>
        </authorList>
    </citation>
    <scope>NUCLEOTIDE SEQUENCE [LARGE SCALE GENOMIC DNA]</scope>
    <source>
        <strain evidence="1">DCEP-RM93M</strain>
    </source>
</reference>
<proteinExistence type="predicted"/>
<sequence length="61" mass="6487">WAAGRGCVVLSIRSPYSVASIIIRVTGHPVGSCANRQSKQTMVARKDAQRTGSPSSIHFCS</sequence>
<feature type="non-terminal residue" evidence="1">
    <location>
        <position position="1"/>
    </location>
</feature>
<dbReference type="EMBL" id="KL363278">
    <property type="protein sequence ID" value="KFD49110.1"/>
    <property type="molecule type" value="Genomic_DNA"/>
</dbReference>
<dbReference type="Proteomes" id="UP000030764">
    <property type="component" value="Unassembled WGS sequence"/>
</dbReference>
<evidence type="ECO:0000313" key="2">
    <source>
        <dbReference type="Proteomes" id="UP000030764"/>
    </source>
</evidence>